<gene>
    <name evidence="10" type="ORF">EC973_004711</name>
</gene>
<dbReference type="Proteomes" id="UP000605846">
    <property type="component" value="Unassembled WGS sequence"/>
</dbReference>
<dbReference type="InterPro" id="IPR029063">
    <property type="entry name" value="SAM-dependent_MTases_sf"/>
</dbReference>
<comment type="caution">
    <text evidence="10">The sequence shown here is derived from an EMBL/GenBank/DDBJ whole genome shotgun (WGS) entry which is preliminary data.</text>
</comment>
<evidence type="ECO:0000256" key="7">
    <source>
        <dbReference type="ARBA" id="ARBA00022691"/>
    </source>
</evidence>
<keyword evidence="11" id="KW-1185">Reference proteome</keyword>
<dbReference type="SUPFAM" id="SSF53335">
    <property type="entry name" value="S-adenosyl-L-methionine-dependent methyltransferases"/>
    <property type="match status" value="1"/>
</dbReference>
<dbReference type="PANTHER" id="PTHR13600:SF21">
    <property type="entry name" value="LEUCINE CARBOXYL METHYLTRANSFERASE 1"/>
    <property type="match status" value="1"/>
</dbReference>
<evidence type="ECO:0000256" key="5">
    <source>
        <dbReference type="ARBA" id="ARBA00022603"/>
    </source>
</evidence>
<evidence type="ECO:0000256" key="6">
    <source>
        <dbReference type="ARBA" id="ARBA00022679"/>
    </source>
</evidence>
<organism evidence="10 11">
    <name type="scientific">Apophysomyces ossiformis</name>
    <dbReference type="NCBI Taxonomy" id="679940"/>
    <lineage>
        <taxon>Eukaryota</taxon>
        <taxon>Fungi</taxon>
        <taxon>Fungi incertae sedis</taxon>
        <taxon>Mucoromycota</taxon>
        <taxon>Mucoromycotina</taxon>
        <taxon>Mucoromycetes</taxon>
        <taxon>Mucorales</taxon>
        <taxon>Mucorineae</taxon>
        <taxon>Mucoraceae</taxon>
        <taxon>Apophysomyces</taxon>
    </lineage>
</organism>
<name>A0A8H7ELB0_9FUNG</name>
<comment type="similarity">
    <text evidence="2 8">Belongs to the methyltransferase superfamily. LCMT family.</text>
</comment>
<comment type="catalytic activity">
    <reaction evidence="1 8">
        <text>[phosphatase 2A protein]-C-terminal L-leucine + S-adenosyl-L-methionine = [phosphatase 2A protein]-C-terminal L-leucine methyl ester + S-adenosyl-L-homocysteine</text>
        <dbReference type="Rhea" id="RHEA:48544"/>
        <dbReference type="Rhea" id="RHEA-COMP:12134"/>
        <dbReference type="Rhea" id="RHEA-COMP:12135"/>
        <dbReference type="ChEBI" id="CHEBI:57856"/>
        <dbReference type="ChEBI" id="CHEBI:59789"/>
        <dbReference type="ChEBI" id="CHEBI:90516"/>
        <dbReference type="ChEBI" id="CHEBI:90517"/>
        <dbReference type="EC" id="2.1.1.233"/>
    </reaction>
</comment>
<dbReference type="PANTHER" id="PTHR13600">
    <property type="entry name" value="LEUCINE CARBOXYL METHYLTRANSFERASE"/>
    <property type="match status" value="1"/>
</dbReference>
<accession>A0A8H7ELB0</accession>
<dbReference type="EMBL" id="JABAYA010000268">
    <property type="protein sequence ID" value="KAF7721405.1"/>
    <property type="molecule type" value="Genomic_DNA"/>
</dbReference>
<keyword evidence="5 8" id="KW-0489">Methyltransferase</keyword>
<dbReference type="Pfam" id="PF04072">
    <property type="entry name" value="LCM"/>
    <property type="match status" value="1"/>
</dbReference>
<dbReference type="AlphaFoldDB" id="A0A8H7ELB0"/>
<evidence type="ECO:0000256" key="8">
    <source>
        <dbReference type="PIRNR" id="PIRNR016305"/>
    </source>
</evidence>
<evidence type="ECO:0000256" key="3">
    <source>
        <dbReference type="ARBA" id="ARBA00012834"/>
    </source>
</evidence>
<evidence type="ECO:0000256" key="2">
    <source>
        <dbReference type="ARBA" id="ARBA00010703"/>
    </source>
</evidence>
<evidence type="ECO:0000256" key="4">
    <source>
        <dbReference type="ARBA" id="ARBA00017497"/>
    </source>
</evidence>
<dbReference type="GO" id="GO:0032259">
    <property type="term" value="P:methylation"/>
    <property type="evidence" value="ECO:0007669"/>
    <property type="project" value="UniProtKB-KW"/>
</dbReference>
<keyword evidence="6 8" id="KW-0808">Transferase</keyword>
<feature type="binding site" evidence="9">
    <location>
        <begin position="93"/>
        <end position="94"/>
    </location>
    <ligand>
        <name>S-adenosyl-L-methionine</name>
        <dbReference type="ChEBI" id="CHEBI:59789"/>
    </ligand>
</feature>
<sequence>MPGQQQKQIVSLGAGYDTRYFMIKSGHLDQGAPLATKLARYFEVDFPELATKKALTIKRYKDLNQLLGPPDNIKIDKGGMELSSHDYCLIGEDLRAWNNVVERLVHYGLDKRQAVLFLVGCRKTKFVECSAPTLFLSECVFIYLAPEDSNTILEWITHNMTNTMFALYEQIRPEDAFGQMMIRNLRSRNIELKGIHAFPALVDQENRFKNLGWDNATAVDINAIHDQCLTKSDIARMTRLEILDELEEWRLLAGHYCIAWAYKSKDTKEAFASIQLGPS</sequence>
<evidence type="ECO:0000256" key="9">
    <source>
        <dbReference type="PIRSR" id="PIRSR016305-1"/>
    </source>
</evidence>
<dbReference type="InterPro" id="IPR007213">
    <property type="entry name" value="Ppm1/Ppm2/Tcmp"/>
</dbReference>
<protein>
    <recommendedName>
        <fullName evidence="4 8">Leucine carboxyl methyltransferase 1</fullName>
        <ecNumber evidence="3 8">2.1.1.233</ecNumber>
    </recommendedName>
</protein>
<dbReference type="InterPro" id="IPR016651">
    <property type="entry name" value="LCMT1"/>
</dbReference>
<dbReference type="PIRSF" id="PIRSF016305">
    <property type="entry name" value="LCM_mtfrase"/>
    <property type="match status" value="1"/>
</dbReference>
<evidence type="ECO:0000256" key="1">
    <source>
        <dbReference type="ARBA" id="ARBA00000724"/>
    </source>
</evidence>
<feature type="binding site" evidence="9">
    <location>
        <position position="138"/>
    </location>
    <ligand>
        <name>S-adenosyl-L-methionine</name>
        <dbReference type="ChEBI" id="CHEBI:59789"/>
    </ligand>
</feature>
<keyword evidence="7 8" id="KW-0949">S-adenosyl-L-methionine</keyword>
<evidence type="ECO:0000313" key="10">
    <source>
        <dbReference type="EMBL" id="KAF7721405.1"/>
    </source>
</evidence>
<dbReference type="Gene3D" id="3.40.50.150">
    <property type="entry name" value="Vaccinia Virus protein VP39"/>
    <property type="match status" value="1"/>
</dbReference>
<comment type="function">
    <text evidence="8">Methylates the carboxyl group of the C-terminal leucine residue of protein phosphatase 2A catalytic subunits to form alpha-leucine ester residues.</text>
</comment>
<dbReference type="OrthoDB" id="203237at2759"/>
<dbReference type="GO" id="GO:0018423">
    <property type="term" value="F:protein C-terminal leucine carboxyl O-methyltransferase activity"/>
    <property type="evidence" value="ECO:0007669"/>
    <property type="project" value="UniProtKB-EC"/>
</dbReference>
<reference evidence="10" key="1">
    <citation type="submission" date="2020-01" db="EMBL/GenBank/DDBJ databases">
        <title>Genome Sequencing of Three Apophysomyces-Like Fungal Strains Confirms a Novel Fungal Genus in the Mucoromycota with divergent Burkholderia-like Endosymbiotic Bacteria.</title>
        <authorList>
            <person name="Stajich J.E."/>
            <person name="Macias A.M."/>
            <person name="Carter-House D."/>
            <person name="Lovett B."/>
            <person name="Kasson L.R."/>
            <person name="Berry K."/>
            <person name="Grigoriev I."/>
            <person name="Chang Y."/>
            <person name="Spatafora J."/>
            <person name="Kasson M.T."/>
        </authorList>
    </citation>
    <scope>NUCLEOTIDE SEQUENCE</scope>
    <source>
        <strain evidence="10">NRRL A-21654</strain>
    </source>
</reference>
<dbReference type="EC" id="2.1.1.233" evidence="3 8"/>
<proteinExistence type="inferred from homology"/>
<evidence type="ECO:0000313" key="11">
    <source>
        <dbReference type="Proteomes" id="UP000605846"/>
    </source>
</evidence>
<feature type="binding site" evidence="9">
    <location>
        <position position="13"/>
    </location>
    <ligand>
        <name>S-adenosyl-L-methionine</name>
        <dbReference type="ChEBI" id="CHEBI:59789"/>
    </ligand>
</feature>